<proteinExistence type="predicted"/>
<evidence type="ECO:0000313" key="3">
    <source>
        <dbReference type="Proteomes" id="UP001152484"/>
    </source>
</evidence>
<protein>
    <submittedName>
        <fullName evidence="2">Uncharacterized protein</fullName>
    </submittedName>
</protein>
<keyword evidence="1" id="KW-1133">Transmembrane helix</keyword>
<keyword evidence="3" id="KW-1185">Reference proteome</keyword>
<dbReference type="AlphaFoldDB" id="A0A9P0YKE1"/>
<comment type="caution">
    <text evidence="2">The sequence shown here is derived from an EMBL/GenBank/DDBJ whole genome shotgun (WGS) entry which is preliminary data.</text>
</comment>
<keyword evidence="1" id="KW-0812">Transmembrane</keyword>
<name>A0A9P0YKE1_CUSEU</name>
<keyword evidence="1" id="KW-0472">Membrane</keyword>
<dbReference type="Proteomes" id="UP001152484">
    <property type="component" value="Unassembled WGS sequence"/>
</dbReference>
<dbReference type="EMBL" id="CAMAPE010000004">
    <property type="protein sequence ID" value="CAH9063454.1"/>
    <property type="molecule type" value="Genomic_DNA"/>
</dbReference>
<accession>A0A9P0YKE1</accession>
<sequence length="84" mass="10052">MKLERKMLEMENKRLNLLRVKMPNDLVDQEIHQLWRELENVKKHATEKGTSLAYEATMKKQKKIAYIFAMISWLVLIIVIVKKL</sequence>
<reference evidence="2" key="1">
    <citation type="submission" date="2022-07" db="EMBL/GenBank/DDBJ databases">
        <authorList>
            <person name="Macas J."/>
            <person name="Novak P."/>
            <person name="Neumann P."/>
        </authorList>
    </citation>
    <scope>NUCLEOTIDE SEQUENCE</scope>
</reference>
<organism evidence="2 3">
    <name type="scientific">Cuscuta europaea</name>
    <name type="common">European dodder</name>
    <dbReference type="NCBI Taxonomy" id="41803"/>
    <lineage>
        <taxon>Eukaryota</taxon>
        <taxon>Viridiplantae</taxon>
        <taxon>Streptophyta</taxon>
        <taxon>Embryophyta</taxon>
        <taxon>Tracheophyta</taxon>
        <taxon>Spermatophyta</taxon>
        <taxon>Magnoliopsida</taxon>
        <taxon>eudicotyledons</taxon>
        <taxon>Gunneridae</taxon>
        <taxon>Pentapetalae</taxon>
        <taxon>asterids</taxon>
        <taxon>lamiids</taxon>
        <taxon>Solanales</taxon>
        <taxon>Convolvulaceae</taxon>
        <taxon>Cuscuteae</taxon>
        <taxon>Cuscuta</taxon>
        <taxon>Cuscuta subgen. Cuscuta</taxon>
    </lineage>
</organism>
<gene>
    <name evidence="2" type="ORF">CEURO_LOCUS2053</name>
</gene>
<evidence type="ECO:0000313" key="2">
    <source>
        <dbReference type="EMBL" id="CAH9063454.1"/>
    </source>
</evidence>
<evidence type="ECO:0000256" key="1">
    <source>
        <dbReference type="SAM" id="Phobius"/>
    </source>
</evidence>
<feature type="transmembrane region" description="Helical" evidence="1">
    <location>
        <begin position="64"/>
        <end position="81"/>
    </location>
</feature>